<evidence type="ECO:0000313" key="3">
    <source>
        <dbReference type="Proteomes" id="UP000248627"/>
    </source>
</evidence>
<dbReference type="InterPro" id="IPR016162">
    <property type="entry name" value="Ald_DH_N"/>
</dbReference>
<dbReference type="PANTHER" id="PTHR43353:SF5">
    <property type="entry name" value="SUCCINATE-SEMIALDEHYDE DEHYDROGENASE, MITOCHONDRIAL"/>
    <property type="match status" value="1"/>
</dbReference>
<evidence type="ECO:0000259" key="1">
    <source>
        <dbReference type="Pfam" id="PF00171"/>
    </source>
</evidence>
<dbReference type="Pfam" id="PF00171">
    <property type="entry name" value="Aldedh"/>
    <property type="match status" value="1"/>
</dbReference>
<dbReference type="GO" id="GO:0016620">
    <property type="term" value="F:oxidoreductase activity, acting on the aldehyde or oxo group of donors, NAD or NADP as acceptor"/>
    <property type="evidence" value="ECO:0007669"/>
    <property type="project" value="InterPro"/>
</dbReference>
<name>A0A2W2CSM8_9ACTN</name>
<feature type="domain" description="Aldehyde dehydrogenase" evidence="1">
    <location>
        <begin position="54"/>
        <end position="491"/>
    </location>
</feature>
<dbReference type="InterPro" id="IPR015590">
    <property type="entry name" value="Aldehyde_DH_dom"/>
</dbReference>
<keyword evidence="3" id="KW-1185">Reference proteome</keyword>
<dbReference type="Gene3D" id="3.40.309.10">
    <property type="entry name" value="Aldehyde Dehydrogenase, Chain A, domain 2"/>
    <property type="match status" value="1"/>
</dbReference>
<proteinExistence type="predicted"/>
<dbReference type="SUPFAM" id="SSF53720">
    <property type="entry name" value="ALDH-like"/>
    <property type="match status" value="1"/>
</dbReference>
<dbReference type="InterPro" id="IPR016163">
    <property type="entry name" value="Ald_DH_C"/>
</dbReference>
<reference evidence="2 3" key="1">
    <citation type="submission" date="2018-01" db="EMBL/GenBank/DDBJ databases">
        <title>Draft genome sequence of Jishengella endophytica.</title>
        <authorList>
            <person name="Sahin N."/>
            <person name="Ay H."/>
            <person name="Saygin H."/>
        </authorList>
    </citation>
    <scope>NUCLEOTIDE SEQUENCE [LARGE SCALE GENOMIC DNA]</scope>
    <source>
        <strain evidence="2 3">DSM 45430</strain>
    </source>
</reference>
<dbReference type="InterPro" id="IPR050740">
    <property type="entry name" value="Aldehyde_DH_Superfamily"/>
</dbReference>
<dbReference type="Gene3D" id="3.40.605.10">
    <property type="entry name" value="Aldehyde Dehydrogenase, Chain A, domain 1"/>
    <property type="match status" value="1"/>
</dbReference>
<dbReference type="OrthoDB" id="3284578at2"/>
<gene>
    <name evidence="2" type="ORF">C1I93_00975</name>
</gene>
<dbReference type="Proteomes" id="UP000248627">
    <property type="component" value="Unassembled WGS sequence"/>
</dbReference>
<dbReference type="PANTHER" id="PTHR43353">
    <property type="entry name" value="SUCCINATE-SEMIALDEHYDE DEHYDROGENASE, MITOCHONDRIAL"/>
    <property type="match status" value="1"/>
</dbReference>
<dbReference type="EMBL" id="POTX01000003">
    <property type="protein sequence ID" value="PZG00881.1"/>
    <property type="molecule type" value="Genomic_DNA"/>
</dbReference>
<comment type="caution">
    <text evidence="2">The sequence shown here is derived from an EMBL/GenBank/DDBJ whole genome shotgun (WGS) entry which is preliminary data.</text>
</comment>
<organism evidence="2 3">
    <name type="scientific">Micromonospora endophytica</name>
    <dbReference type="NCBI Taxonomy" id="515350"/>
    <lineage>
        <taxon>Bacteria</taxon>
        <taxon>Bacillati</taxon>
        <taxon>Actinomycetota</taxon>
        <taxon>Actinomycetes</taxon>
        <taxon>Micromonosporales</taxon>
        <taxon>Micromonosporaceae</taxon>
        <taxon>Micromonospora</taxon>
    </lineage>
</organism>
<dbReference type="AlphaFoldDB" id="A0A2W2CSM8"/>
<accession>A0A2W2CSM8</accession>
<sequence length="517" mass="55675">MRNFPSWVAGKDVESARHVYGISARAALEDTFGALSLKRRLESGQLGEEDDPRIVGRCALADPETVQQALTAAAAAQSEWGRTPLRTRLRLGEAIRRRLVATRDEFVELMVAEGRPRTASHAEIDGLLHIFSEQTLSWCAELLHREFSYGGRRIVLRRRPDGVVCVAPPQNAPHSNAIYGAAALLSGNAAVIRAPRSLPLGVMYAIREIIAPALDDVGAPPGTVNVVCGPPMLDDWLASPHVNDIIYFGGSEKGLIFQNDCIAAGKKPILELAGNDCAVVWRDADLDVAVRALTEAFNASGQICNVPNQVVAHPAIADELIDRLRIAAGRVRPGYPDDDGVELTPVLARESFFAVLHEALAGGAQLVCGGRQLEVDGSPSDTGYFLEPTVLRIDGLARSRELAAVRAETFFPLLPVVVPESGRSDDALLEDVLDFVNTNAYGLRNSFWSEDETVVERFVGAVTNGGVIKVNDESHSGFFPYLPSHGGTGLTGGVFGEASYMMIRTTHLQAVSLREGS</sequence>
<protein>
    <submittedName>
        <fullName evidence="2">Aldehyde dehydrogenase</fullName>
    </submittedName>
</protein>
<evidence type="ECO:0000313" key="2">
    <source>
        <dbReference type="EMBL" id="PZG00881.1"/>
    </source>
</evidence>
<dbReference type="RefSeq" id="WP_111241269.1">
    <property type="nucleotide sequence ID" value="NZ_AP023358.1"/>
</dbReference>
<dbReference type="InterPro" id="IPR016161">
    <property type="entry name" value="Ald_DH/histidinol_DH"/>
</dbReference>